<comment type="caution">
    <text evidence="4">The sequence shown here is derived from an EMBL/GenBank/DDBJ whole genome shotgun (WGS) entry which is preliminary data.</text>
</comment>
<dbReference type="PATRIC" id="fig|1203554.3.peg.1076"/>
<dbReference type="PANTHER" id="PTHR32347">
    <property type="entry name" value="EFFLUX SYSTEM COMPONENT YKNX-RELATED"/>
    <property type="match status" value="1"/>
</dbReference>
<protein>
    <recommendedName>
        <fullName evidence="6">RND efflux pump membrane fusion protein barrel-sandwich domain-containing protein</fullName>
    </recommendedName>
</protein>
<feature type="transmembrane region" description="Helical" evidence="3">
    <location>
        <begin position="12"/>
        <end position="31"/>
    </location>
</feature>
<keyword evidence="3" id="KW-0812">Transmembrane</keyword>
<dbReference type="Proteomes" id="UP000014400">
    <property type="component" value="Unassembled WGS sequence"/>
</dbReference>
<keyword evidence="5" id="KW-1185">Reference proteome</keyword>
<gene>
    <name evidence="4" type="ORF">HMPREF1476_01053</name>
</gene>
<evidence type="ECO:0000256" key="2">
    <source>
        <dbReference type="ARBA" id="ARBA00023054"/>
    </source>
</evidence>
<dbReference type="Gene3D" id="1.10.287.470">
    <property type="entry name" value="Helix hairpin bin"/>
    <property type="match status" value="1"/>
</dbReference>
<evidence type="ECO:0000313" key="4">
    <source>
        <dbReference type="EMBL" id="EPD99374.1"/>
    </source>
</evidence>
<dbReference type="PANTHER" id="PTHR32347:SF23">
    <property type="entry name" value="BLL5650 PROTEIN"/>
    <property type="match status" value="1"/>
</dbReference>
<dbReference type="HOGENOM" id="CLU_018816_6_2_4"/>
<proteinExistence type="predicted"/>
<accession>S3CFQ9</accession>
<dbReference type="STRING" id="1203554.HMPREF1476_01053"/>
<evidence type="ECO:0008006" key="6">
    <source>
        <dbReference type="Google" id="ProtNLM"/>
    </source>
</evidence>
<dbReference type="RefSeq" id="WP_016474360.1">
    <property type="nucleotide sequence ID" value="NZ_KE150480.1"/>
</dbReference>
<evidence type="ECO:0000313" key="5">
    <source>
        <dbReference type="Proteomes" id="UP000014400"/>
    </source>
</evidence>
<organism evidence="4 5">
    <name type="scientific">Sutterella wadsworthensis HGA0223</name>
    <dbReference type="NCBI Taxonomy" id="1203554"/>
    <lineage>
        <taxon>Bacteria</taxon>
        <taxon>Pseudomonadati</taxon>
        <taxon>Pseudomonadota</taxon>
        <taxon>Betaproteobacteria</taxon>
        <taxon>Burkholderiales</taxon>
        <taxon>Sutterellaceae</taxon>
        <taxon>Sutterella</taxon>
    </lineage>
</organism>
<dbReference type="GO" id="GO:0030313">
    <property type="term" value="C:cell envelope"/>
    <property type="evidence" value="ECO:0007669"/>
    <property type="project" value="UniProtKB-SubCell"/>
</dbReference>
<dbReference type="AlphaFoldDB" id="S3CFQ9"/>
<keyword evidence="3" id="KW-0472">Membrane</keyword>
<name>S3CFQ9_9BURK</name>
<dbReference type="eggNOG" id="COG1566">
    <property type="taxonomic scope" value="Bacteria"/>
</dbReference>
<comment type="subcellular location">
    <subcellularLocation>
        <location evidence="1">Cell envelope</location>
    </subcellularLocation>
</comment>
<dbReference type="EMBL" id="ATCF01000016">
    <property type="protein sequence ID" value="EPD99374.1"/>
    <property type="molecule type" value="Genomic_DNA"/>
</dbReference>
<keyword evidence="3" id="KW-1133">Transmembrane helix</keyword>
<dbReference type="InterPro" id="IPR050465">
    <property type="entry name" value="UPF0194_transport"/>
</dbReference>
<reference evidence="4 5" key="1">
    <citation type="submission" date="2013-04" db="EMBL/GenBank/DDBJ databases">
        <title>The Genome Sequence of Sutterella wadsworthensis HGA0223.</title>
        <authorList>
            <consortium name="The Broad Institute Genomics Platform"/>
            <person name="Earl A."/>
            <person name="Ward D."/>
            <person name="Feldgarden M."/>
            <person name="Gevers D."/>
            <person name="Schmidt T.M."/>
            <person name="Dover J."/>
            <person name="Dai D."/>
            <person name="Walker B."/>
            <person name="Young S."/>
            <person name="Zeng Q."/>
            <person name="Gargeya S."/>
            <person name="Fitzgerald M."/>
            <person name="Haas B."/>
            <person name="Abouelleil A."/>
            <person name="Allen A.W."/>
            <person name="Alvarado L."/>
            <person name="Arachchi H.M."/>
            <person name="Berlin A.M."/>
            <person name="Chapman S.B."/>
            <person name="Gainer-Dewar J."/>
            <person name="Goldberg J."/>
            <person name="Griggs A."/>
            <person name="Gujja S."/>
            <person name="Hansen M."/>
            <person name="Howarth C."/>
            <person name="Imamovic A."/>
            <person name="Ireland A."/>
            <person name="Larimer J."/>
            <person name="McCowan C."/>
            <person name="Murphy C."/>
            <person name="Pearson M."/>
            <person name="Poon T.W."/>
            <person name="Priest M."/>
            <person name="Roberts A."/>
            <person name="Saif S."/>
            <person name="Shea T."/>
            <person name="Sisk P."/>
            <person name="Sykes S."/>
            <person name="Wortman J."/>
            <person name="Nusbaum C."/>
            <person name="Birren B."/>
        </authorList>
    </citation>
    <scope>NUCLEOTIDE SEQUENCE [LARGE SCALE GENOMIC DNA]</scope>
    <source>
        <strain evidence="4 5">HGA0223</strain>
    </source>
</reference>
<keyword evidence="2" id="KW-0175">Coiled coil</keyword>
<evidence type="ECO:0000256" key="3">
    <source>
        <dbReference type="SAM" id="Phobius"/>
    </source>
</evidence>
<sequence length="377" mass="40613">MNLSKKQLRDITRTALGFTGVLCAAAALIWLGNRNDAVTNAESLKAGILTAHQVKAAFETVSGRLVDRPIEEGMTVEAGAKLLAIDGTDIGLSIRQNEALIHQADAQIAAEEEGIRLALAETNTEEQTLWRQIEASEAARKSASAEWLRAEADWKRAQRLLPQGAMAQSDFDALKAAAASAREGLSSAERALDAACVGARAEDRQKLSRTGSAEGMRLDAVVNARQAAENRRISLESLKAGREASAAALEQLKVNQSRLTLNAPEKAKVLEVLYEKGELVSPNAPAVLLESERLYFDIYVAENKVKGFQEGAKVTCWSPALGQNVRGTVLSVTAAPDFADLKMVRERGQADLTLFKVRINVEPAEGLLTGMTLEVKL</sequence>
<dbReference type="Gene3D" id="2.40.30.170">
    <property type="match status" value="1"/>
</dbReference>
<evidence type="ECO:0000256" key="1">
    <source>
        <dbReference type="ARBA" id="ARBA00004196"/>
    </source>
</evidence>